<accession>A0ACC0YB57</accession>
<protein>
    <submittedName>
        <fullName evidence="1">Uncharacterized protein</fullName>
    </submittedName>
</protein>
<dbReference type="EMBL" id="CM047743">
    <property type="protein sequence ID" value="KAJ0031676.1"/>
    <property type="molecule type" value="Genomic_DNA"/>
</dbReference>
<gene>
    <name evidence="1" type="ORF">Pint_13013</name>
</gene>
<sequence length="48" mass="5382">MISIFKAGGLNKYKVPHMKKHRLEGQNCLPKQLDVDLALSGKAIAQYQ</sequence>
<comment type="caution">
    <text evidence="1">The sequence shown here is derived from an EMBL/GenBank/DDBJ whole genome shotgun (WGS) entry which is preliminary data.</text>
</comment>
<keyword evidence="2" id="KW-1185">Reference proteome</keyword>
<proteinExistence type="predicted"/>
<reference evidence="2" key="1">
    <citation type="journal article" date="2023" name="G3 (Bethesda)">
        <title>Genome assembly and association tests identify interacting loci associated with vigor, precocity, and sex in interspecific pistachio rootstocks.</title>
        <authorList>
            <person name="Palmer W."/>
            <person name="Jacygrad E."/>
            <person name="Sagayaradj S."/>
            <person name="Cavanaugh K."/>
            <person name="Han R."/>
            <person name="Bertier L."/>
            <person name="Beede B."/>
            <person name="Kafkas S."/>
            <person name="Golino D."/>
            <person name="Preece J."/>
            <person name="Michelmore R."/>
        </authorList>
    </citation>
    <scope>NUCLEOTIDE SEQUENCE [LARGE SCALE GENOMIC DNA]</scope>
</reference>
<evidence type="ECO:0000313" key="2">
    <source>
        <dbReference type="Proteomes" id="UP001163603"/>
    </source>
</evidence>
<name>A0ACC0YB57_9ROSI</name>
<evidence type="ECO:0000313" key="1">
    <source>
        <dbReference type="EMBL" id="KAJ0031676.1"/>
    </source>
</evidence>
<organism evidence="1 2">
    <name type="scientific">Pistacia integerrima</name>
    <dbReference type="NCBI Taxonomy" id="434235"/>
    <lineage>
        <taxon>Eukaryota</taxon>
        <taxon>Viridiplantae</taxon>
        <taxon>Streptophyta</taxon>
        <taxon>Embryophyta</taxon>
        <taxon>Tracheophyta</taxon>
        <taxon>Spermatophyta</taxon>
        <taxon>Magnoliopsida</taxon>
        <taxon>eudicotyledons</taxon>
        <taxon>Gunneridae</taxon>
        <taxon>Pentapetalae</taxon>
        <taxon>rosids</taxon>
        <taxon>malvids</taxon>
        <taxon>Sapindales</taxon>
        <taxon>Anacardiaceae</taxon>
        <taxon>Pistacia</taxon>
    </lineage>
</organism>
<dbReference type="Proteomes" id="UP001163603">
    <property type="component" value="Chromosome 8"/>
</dbReference>